<accession>A0A0F8WPF6</accession>
<dbReference type="AlphaFoldDB" id="A0A0F8WPF6"/>
<proteinExistence type="predicted"/>
<feature type="non-terminal residue" evidence="1">
    <location>
        <position position="39"/>
    </location>
</feature>
<name>A0A0F8WPF6_9ZZZZ</name>
<comment type="caution">
    <text evidence="1">The sequence shown here is derived from an EMBL/GenBank/DDBJ whole genome shotgun (WGS) entry which is preliminary data.</text>
</comment>
<protein>
    <submittedName>
        <fullName evidence="1">Uncharacterized protein</fullName>
    </submittedName>
</protein>
<dbReference type="EMBL" id="LAZR01063804">
    <property type="protein sequence ID" value="KKK58787.1"/>
    <property type="molecule type" value="Genomic_DNA"/>
</dbReference>
<reference evidence="1" key="1">
    <citation type="journal article" date="2015" name="Nature">
        <title>Complex archaea that bridge the gap between prokaryotes and eukaryotes.</title>
        <authorList>
            <person name="Spang A."/>
            <person name="Saw J.H."/>
            <person name="Jorgensen S.L."/>
            <person name="Zaremba-Niedzwiedzka K."/>
            <person name="Martijn J."/>
            <person name="Lind A.E."/>
            <person name="van Eijk R."/>
            <person name="Schleper C."/>
            <person name="Guy L."/>
            <person name="Ettema T.J."/>
        </authorList>
    </citation>
    <scope>NUCLEOTIDE SEQUENCE</scope>
</reference>
<evidence type="ECO:0000313" key="1">
    <source>
        <dbReference type="EMBL" id="KKK58787.1"/>
    </source>
</evidence>
<sequence length="39" mass="4347">MKIVLSPIVQQDDFVSFNVIVTSSSRKNRLAGQLGMTHE</sequence>
<gene>
    <name evidence="1" type="ORF">LCGC14_3040920</name>
</gene>
<organism evidence="1">
    <name type="scientific">marine sediment metagenome</name>
    <dbReference type="NCBI Taxonomy" id="412755"/>
    <lineage>
        <taxon>unclassified sequences</taxon>
        <taxon>metagenomes</taxon>
        <taxon>ecological metagenomes</taxon>
    </lineage>
</organism>